<dbReference type="CDD" id="cd00586">
    <property type="entry name" value="4HBT"/>
    <property type="match status" value="1"/>
</dbReference>
<dbReference type="Proteomes" id="UP001600943">
    <property type="component" value="Unassembled WGS sequence"/>
</dbReference>
<reference evidence="3 4" key="1">
    <citation type="submission" date="2024-04" db="EMBL/GenBank/DDBJ databases">
        <title>Defined microbial consortia suppress multidrug-resistant proinflammatory Enterobacteriaceae via ecological control.</title>
        <authorList>
            <person name="Furuichi M."/>
            <person name="Kawaguchi T."/>
            <person name="Pust M."/>
            <person name="Yasuma K."/>
            <person name="Plichta D."/>
            <person name="Hasegawa N."/>
            <person name="Ohya T."/>
            <person name="Bhattarai S."/>
            <person name="Sasajima S."/>
            <person name="Aoto Y."/>
            <person name="Tuganbaev T."/>
            <person name="Yaginuma M."/>
            <person name="Ueda M."/>
            <person name="Okahashi N."/>
            <person name="Amafuji K."/>
            <person name="Kiridooshi Y."/>
            <person name="Sugita K."/>
            <person name="Strazar M."/>
            <person name="Skelly A."/>
            <person name="Suda W."/>
            <person name="Hattori M."/>
            <person name="Nakamoto N."/>
            <person name="Caballero S."/>
            <person name="Norman J."/>
            <person name="Olle B."/>
            <person name="Tanoue T."/>
            <person name="Arita M."/>
            <person name="Bucci V."/>
            <person name="Atarashi K."/>
            <person name="Xavier R."/>
            <person name="Honda K."/>
        </authorList>
    </citation>
    <scope>NUCLEOTIDE SEQUENCE [LARGE SCALE GENOMIC DNA]</scope>
    <source>
        <strain evidence="4">k04-0078-D8-1</strain>
    </source>
</reference>
<dbReference type="NCBIfam" id="TIGR00051">
    <property type="entry name" value="YbgC/FadM family acyl-CoA thioesterase"/>
    <property type="match status" value="1"/>
</dbReference>
<accession>A0ABQ0BBE8</accession>
<dbReference type="Gene3D" id="3.10.129.10">
    <property type="entry name" value="Hotdog Thioesterase"/>
    <property type="match status" value="1"/>
</dbReference>
<dbReference type="SUPFAM" id="SSF54637">
    <property type="entry name" value="Thioesterase/thiol ester dehydrase-isomerase"/>
    <property type="match status" value="1"/>
</dbReference>
<protein>
    <submittedName>
        <fullName evidence="3">Acyl-CoA thioesterase</fullName>
    </submittedName>
</protein>
<dbReference type="PIRSF" id="PIRSF003230">
    <property type="entry name" value="YbgC"/>
    <property type="match status" value="1"/>
</dbReference>
<dbReference type="PANTHER" id="PTHR31793">
    <property type="entry name" value="4-HYDROXYBENZOYL-COA THIOESTERASE FAMILY MEMBER"/>
    <property type="match status" value="1"/>
</dbReference>
<evidence type="ECO:0000256" key="1">
    <source>
        <dbReference type="ARBA" id="ARBA00005953"/>
    </source>
</evidence>
<name>A0ABQ0BBE8_9FIRM</name>
<proteinExistence type="inferred from homology"/>
<evidence type="ECO:0000313" key="4">
    <source>
        <dbReference type="Proteomes" id="UP001600943"/>
    </source>
</evidence>
<evidence type="ECO:0000256" key="2">
    <source>
        <dbReference type="ARBA" id="ARBA00022801"/>
    </source>
</evidence>
<gene>
    <name evidence="3" type="ORF">K040078D81_28000</name>
</gene>
<comment type="caution">
    <text evidence="3">The sequence shown here is derived from an EMBL/GenBank/DDBJ whole genome shotgun (WGS) entry which is preliminary data.</text>
</comment>
<dbReference type="InterPro" id="IPR006684">
    <property type="entry name" value="YbgC/YbaW"/>
</dbReference>
<dbReference type="InterPro" id="IPR029069">
    <property type="entry name" value="HotDog_dom_sf"/>
</dbReference>
<keyword evidence="2" id="KW-0378">Hydrolase</keyword>
<evidence type="ECO:0000313" key="3">
    <source>
        <dbReference type="EMBL" id="GAA6408683.1"/>
    </source>
</evidence>
<keyword evidence="4" id="KW-1185">Reference proteome</keyword>
<sequence>MKSMENYRHKTQYYETDQMGIVHHSNYIRWFEEARTDFLEKLGMGYDRMEAEGIISPVLSVSCEYKTMTYFGETVEIAIALTKYNGIRLELEYTVSNGDTGEVRAVGTSKHCFLDRDGRILSLKRSSPGYHRLLEEYKK</sequence>
<dbReference type="InterPro" id="IPR050563">
    <property type="entry name" value="4-hydroxybenzoyl-CoA_TE"/>
</dbReference>
<dbReference type="PANTHER" id="PTHR31793:SF27">
    <property type="entry name" value="NOVEL THIOESTERASE SUPERFAMILY DOMAIN AND SAPOSIN A-TYPE DOMAIN CONTAINING PROTEIN (0610012H03RIK)"/>
    <property type="match status" value="1"/>
</dbReference>
<comment type="similarity">
    <text evidence="1">Belongs to the 4-hydroxybenzoyl-CoA thioesterase family.</text>
</comment>
<organism evidence="3 4">
    <name type="scientific">Blautia hominis</name>
    <dbReference type="NCBI Taxonomy" id="2025493"/>
    <lineage>
        <taxon>Bacteria</taxon>
        <taxon>Bacillati</taxon>
        <taxon>Bacillota</taxon>
        <taxon>Clostridia</taxon>
        <taxon>Lachnospirales</taxon>
        <taxon>Lachnospiraceae</taxon>
        <taxon>Blautia</taxon>
    </lineage>
</organism>
<dbReference type="Pfam" id="PF13279">
    <property type="entry name" value="4HBT_2"/>
    <property type="match status" value="1"/>
</dbReference>
<dbReference type="EMBL" id="BAABYW010000001">
    <property type="protein sequence ID" value="GAA6408683.1"/>
    <property type="molecule type" value="Genomic_DNA"/>
</dbReference>